<evidence type="ECO:0000313" key="2">
    <source>
        <dbReference type="Proteomes" id="UP000484076"/>
    </source>
</evidence>
<sequence>MVAINYTPDGQTLIDFMRDRSLVRGLQGPIGSGKSAACVMECLRLMLGQERAINMETGLRTGPRKVRVGVIRNTTPQLETTTMKTWLEWLPENVFGPVRWRAPFRQTIRLPEIDLEAEVWFLALDRDEDVRKLLSFEFTFIWLNEARELSREIVTAAISRVKRYPRMIEGGPTRACVIMDTNAPDEEHWWAIMSGQAEPPEWMGEEDRLTLIRPEGWTFFTQPPALFDRMGPDGVLQGYDLNPNRENGKYTDQTYYTGLLHGQTRDWIRNMLQNQIGRLFKGRPVYQGFNEVLHVAKEAFGPVPNETIHVGVDFGLTPAAAFGQDLRGQVRVFDELVTRDMHAKDFAKLLKKHIAKHYAQFKVVITGDPAGEGRAGTDGLTSYQVLAAEGVKAQPCWTNDPIIRTGAIQTQLNTMVDGRPAYLLSPACTYLLNAKKGGYAFLKDREEVDKKSIFSHVSDAEQYMAVRMGYGRKLVRTGDAAQRQSVQANRQQNLFNRGGSNRKLARQSTLISRGLRG</sequence>
<gene>
    <name evidence="1" type="ORF">GEU84_020785</name>
</gene>
<reference evidence="1" key="1">
    <citation type="submission" date="2020-05" db="EMBL/GenBank/DDBJ databases">
        <title>Fertoebacter nigrum gen. nov., sp. nov., a new member of the family Rhodobacteraceae.</title>
        <authorList>
            <person name="Szuroczki S."/>
            <person name="Abbaszade G."/>
            <person name="Buni D."/>
            <person name="Schumann P."/>
            <person name="Toth E."/>
        </authorList>
    </citation>
    <scope>NUCLEOTIDE SEQUENCE</scope>
    <source>
        <strain evidence="1">RG-N-1a</strain>
    </source>
</reference>
<name>A0A8X8GYX7_9RHOB</name>
<dbReference type="EMBL" id="WHUT02000025">
    <property type="protein sequence ID" value="NUB46824.1"/>
    <property type="molecule type" value="Genomic_DNA"/>
</dbReference>
<keyword evidence="2" id="KW-1185">Reference proteome</keyword>
<dbReference type="AlphaFoldDB" id="A0A8X8GYX7"/>
<dbReference type="RefSeq" id="WP_152828804.1">
    <property type="nucleotide sequence ID" value="NZ_WHUT02000025.1"/>
</dbReference>
<accession>A0A8X8GYX7</accession>
<evidence type="ECO:0000313" key="1">
    <source>
        <dbReference type="EMBL" id="NUB46824.1"/>
    </source>
</evidence>
<evidence type="ECO:0008006" key="3">
    <source>
        <dbReference type="Google" id="ProtNLM"/>
    </source>
</evidence>
<organism evidence="1 2">
    <name type="scientific">Fertoeibacter niger</name>
    <dbReference type="NCBI Taxonomy" id="2656921"/>
    <lineage>
        <taxon>Bacteria</taxon>
        <taxon>Pseudomonadati</taxon>
        <taxon>Pseudomonadota</taxon>
        <taxon>Alphaproteobacteria</taxon>
        <taxon>Rhodobacterales</taxon>
        <taxon>Paracoccaceae</taxon>
        <taxon>Fertoeibacter</taxon>
    </lineage>
</organism>
<comment type="caution">
    <text evidence="1">The sequence shown here is derived from an EMBL/GenBank/DDBJ whole genome shotgun (WGS) entry which is preliminary data.</text>
</comment>
<dbReference type="Proteomes" id="UP000484076">
    <property type="component" value="Unassembled WGS sequence"/>
</dbReference>
<dbReference type="InterPro" id="IPR027417">
    <property type="entry name" value="P-loop_NTPase"/>
</dbReference>
<proteinExistence type="predicted"/>
<protein>
    <recommendedName>
        <fullName evidence="3">TerL</fullName>
    </recommendedName>
</protein>
<dbReference type="Gene3D" id="3.30.420.280">
    <property type="match status" value="1"/>
</dbReference>
<dbReference type="Gene3D" id="3.40.50.300">
    <property type="entry name" value="P-loop containing nucleotide triphosphate hydrolases"/>
    <property type="match status" value="1"/>
</dbReference>